<accession>A0A7S9KUX5</accession>
<feature type="region of interest" description="Disordered" evidence="1">
    <location>
        <begin position="152"/>
        <end position="240"/>
    </location>
</feature>
<feature type="compositionally biased region" description="Polar residues" evidence="1">
    <location>
        <begin position="25"/>
        <end position="43"/>
    </location>
</feature>
<feature type="region of interest" description="Disordered" evidence="1">
    <location>
        <begin position="1"/>
        <end position="55"/>
    </location>
</feature>
<organism evidence="2 3">
    <name type="scientific">Epichloe festucae (strain Fl1)</name>
    <dbReference type="NCBI Taxonomy" id="877507"/>
    <lineage>
        <taxon>Eukaryota</taxon>
        <taxon>Fungi</taxon>
        <taxon>Dikarya</taxon>
        <taxon>Ascomycota</taxon>
        <taxon>Pezizomycotina</taxon>
        <taxon>Sordariomycetes</taxon>
        <taxon>Hypocreomycetidae</taxon>
        <taxon>Hypocreales</taxon>
        <taxon>Clavicipitaceae</taxon>
        <taxon>Epichloe</taxon>
    </lineage>
</organism>
<proteinExistence type="predicted"/>
<dbReference type="Proteomes" id="UP000594364">
    <property type="component" value="Chromosome 4"/>
</dbReference>
<feature type="compositionally biased region" description="Acidic residues" evidence="1">
    <location>
        <begin position="158"/>
        <end position="177"/>
    </location>
</feature>
<reference evidence="2 3" key="1">
    <citation type="journal article" date="2018" name="PLoS Genet.">
        <title>Repeat elements organise 3D genome structure and mediate transcription in the filamentous fungus Epichloe festucae.</title>
        <authorList>
            <person name="Winter D.J."/>
            <person name="Ganley A.R.D."/>
            <person name="Young C.A."/>
            <person name="Liachko I."/>
            <person name="Schardl C.L."/>
            <person name="Dupont P.Y."/>
            <person name="Berry D."/>
            <person name="Ram A."/>
            <person name="Scott B."/>
            <person name="Cox M.P."/>
        </authorList>
    </citation>
    <scope>NUCLEOTIDE SEQUENCE [LARGE SCALE GENOMIC DNA]</scope>
    <source>
        <strain evidence="2 3">Fl1</strain>
    </source>
</reference>
<sequence>MDNKSLPDSTSPTPSISASSVASSKQPTYTTAGTIYKPSSSQPLQPPTRRGRSLKWPIGSSLHADLAALPKTGLSGLKASAGNPYSALQQYTPLQQNYDRAISPSSDQDHILAKMPADIPRIHISNLLNLQSFGLSEIRNVERVMKNEEEVFSGNYSDGEDEANDDDNDDDDDDDDSNNNALKNLPVQSLKHLASYSNPTQKAARKAFQRGSRTRPCTLSSSMGSTTSTSSPGPASLCTSDATSEVGQGISGTKNLSQTELCALKRAQHDVISKIDGAWSTRNSTPAPAFSMPPRAKSASGEVSKTSKKRVCERTSVPMPLTAGPPGQRVFRPLTIEKALKALDVRSSPVICNEEEDGASMMTTRILRQRGVEDFCVVSESLDSMPTESTLSPGFKRMGHPVQMQGVQLPSGIIEPEEEFYNTFQQLPDLMGSMKAWEERPHRHTSWRDQSPEVRASYHPGTDRLTNEALRAHNKKLEEWWYSGVNKAYRRADTTNLRHAGSLRDHGLGAIGDNRPTALVSRLGTIDMEEAAIIPTSEYTRSLMEMVINAHSSDKGEHFPSTRSSPAFIH</sequence>
<gene>
    <name evidence="2" type="ORF">C2857_004021</name>
</gene>
<feature type="region of interest" description="Disordered" evidence="1">
    <location>
        <begin position="284"/>
        <end position="311"/>
    </location>
</feature>
<keyword evidence="3" id="KW-1185">Reference proteome</keyword>
<dbReference type="AlphaFoldDB" id="A0A7S9KUX5"/>
<feature type="compositionally biased region" description="Low complexity" evidence="1">
    <location>
        <begin position="218"/>
        <end position="237"/>
    </location>
</feature>
<evidence type="ECO:0000256" key="1">
    <source>
        <dbReference type="SAM" id="MobiDB-lite"/>
    </source>
</evidence>
<feature type="compositionally biased region" description="Low complexity" evidence="1">
    <location>
        <begin position="9"/>
        <end position="24"/>
    </location>
</feature>
<evidence type="ECO:0000313" key="3">
    <source>
        <dbReference type="Proteomes" id="UP000594364"/>
    </source>
</evidence>
<dbReference type="EMBL" id="CP031388">
    <property type="protein sequence ID" value="QPH05917.1"/>
    <property type="molecule type" value="Genomic_DNA"/>
</dbReference>
<protein>
    <submittedName>
        <fullName evidence="2">Uncharacterized protein</fullName>
    </submittedName>
</protein>
<name>A0A7S9KUX5_EPIFF</name>
<evidence type="ECO:0000313" key="2">
    <source>
        <dbReference type="EMBL" id="QPH05917.1"/>
    </source>
</evidence>
<dbReference type="OrthoDB" id="4588713at2759"/>